<dbReference type="EMBL" id="LVEA01000001">
    <property type="protein sequence ID" value="KYL05180.1"/>
    <property type="molecule type" value="Genomic_DNA"/>
</dbReference>
<dbReference type="AlphaFoldDB" id="A0A162J5M0"/>
<proteinExistence type="predicted"/>
<protein>
    <submittedName>
        <fullName evidence="1">Uncharacterized protein</fullName>
    </submittedName>
</protein>
<comment type="caution">
    <text evidence="1">The sequence shown here is derived from an EMBL/GenBank/DDBJ whole genome shotgun (WGS) entry which is preliminary data.</text>
</comment>
<evidence type="ECO:0000313" key="1">
    <source>
        <dbReference type="EMBL" id="KYL05180.1"/>
    </source>
</evidence>
<dbReference type="RefSeq" id="WP_062680616.1">
    <property type="nucleotide sequence ID" value="NZ_CAXOUF010000029.1"/>
</dbReference>
<name>A0A162J5M0_9FUSO</name>
<reference evidence="1" key="1">
    <citation type="submission" date="2016-03" db="EMBL/GenBank/DDBJ databases">
        <title>Comparative genomics of human isolates of Fusobacterium necrophorum.</title>
        <authorList>
            <person name="Jensen A."/>
            <person name="Bank S."/>
            <person name="Andersen P.S."/>
            <person name="Kristensen L.H."/>
            <person name="Prag J."/>
        </authorList>
    </citation>
    <scope>NUCLEOTIDE SEQUENCE [LARGE SCALE GENOMIC DNA]</scope>
    <source>
        <strain evidence="1">LS_1264</strain>
    </source>
</reference>
<dbReference type="Proteomes" id="UP000075816">
    <property type="component" value="Unassembled WGS sequence"/>
</dbReference>
<accession>A0A162J5M0</accession>
<sequence length="119" mass="14411">MKLNNKMISIKNDDFFLVLCFPFLYTEKAEIFGSIYSANSIEICYNKKNKKLHFQFVGKKNERITGFFPKKNILKNIIFIAKTYKVSKELISQLEKLEEEYEEDNLYHGKKRYRKEHYY</sequence>
<organism evidence="1">
    <name type="scientific">Fusobacterium necrophorum subsp. funduliforme</name>
    <dbReference type="NCBI Taxonomy" id="143387"/>
    <lineage>
        <taxon>Bacteria</taxon>
        <taxon>Fusobacteriati</taxon>
        <taxon>Fusobacteriota</taxon>
        <taxon>Fusobacteriia</taxon>
        <taxon>Fusobacteriales</taxon>
        <taxon>Fusobacteriaceae</taxon>
        <taxon>Fusobacterium</taxon>
    </lineage>
</organism>
<gene>
    <name evidence="1" type="ORF">A2J07_00160</name>
</gene>